<dbReference type="InterPro" id="IPR018376">
    <property type="entry name" value="Enoyl-CoA_hyd/isom_CS"/>
</dbReference>
<name>C9YAF8_CURXX</name>
<protein>
    <recommendedName>
        <fullName evidence="4">Enoyl-CoA hydratase</fullName>
    </recommendedName>
</protein>
<dbReference type="PANTHER" id="PTHR11941">
    <property type="entry name" value="ENOYL-COA HYDRATASE-RELATED"/>
    <property type="match status" value="1"/>
</dbReference>
<dbReference type="PROSITE" id="PS00166">
    <property type="entry name" value="ENOYL_COA_HYDRATASE"/>
    <property type="match status" value="1"/>
</dbReference>
<dbReference type="SUPFAM" id="SSF52096">
    <property type="entry name" value="ClpP/crotonase"/>
    <property type="match status" value="1"/>
</dbReference>
<dbReference type="CDD" id="cd06558">
    <property type="entry name" value="crotonase-like"/>
    <property type="match status" value="1"/>
</dbReference>
<dbReference type="Pfam" id="PF00378">
    <property type="entry name" value="ECH_1"/>
    <property type="match status" value="1"/>
</dbReference>
<dbReference type="Gene3D" id="3.90.226.10">
    <property type="entry name" value="2-enoyl-CoA Hydratase, Chain A, domain 1"/>
    <property type="match status" value="1"/>
</dbReference>
<dbReference type="GO" id="GO:0016829">
    <property type="term" value="F:lyase activity"/>
    <property type="evidence" value="ECO:0007669"/>
    <property type="project" value="UniProtKB-KW"/>
</dbReference>
<evidence type="ECO:0000313" key="3">
    <source>
        <dbReference type="EMBL" id="CBA29228.1"/>
    </source>
</evidence>
<keyword evidence="3" id="KW-0456">Lyase</keyword>
<reference evidence="3" key="1">
    <citation type="journal article" date="2010" name="Nature">
        <title>The dynamic genome of Hydra.</title>
        <authorList>
            <person name="Chapman J.A."/>
            <person name="Kirkness E.F."/>
            <person name="Simakov O."/>
            <person name="Hampson S.E."/>
            <person name="Mitros T."/>
            <person name="Weinmaier T."/>
            <person name="Rattei T."/>
            <person name="Balasubramanian P.G."/>
            <person name="Borman J."/>
            <person name="Busam D."/>
            <person name="Disbennett K."/>
            <person name="Pfannkoch C."/>
            <person name="Sumin N."/>
            <person name="Sutton G."/>
            <person name="Viswanathan L."/>
            <person name="Walenz B."/>
            <person name="Goodstein D.M."/>
            <person name="Hellsten U."/>
            <person name="Kawashima T."/>
            <person name="Prochnik S.E."/>
            <person name="Putnam N.H."/>
            <person name="Shu S."/>
            <person name="Blumberg B."/>
            <person name="Dana C.E."/>
            <person name="Gee L."/>
            <person name="Kibler D.F."/>
            <person name="Law L."/>
            <person name="Lindgens D."/>
            <person name="Martinez D.E."/>
            <person name="Peng J."/>
            <person name="Wigge P.A."/>
            <person name="Bertulat B."/>
            <person name="Guder C."/>
            <person name="Nakamura Y."/>
            <person name="Ozbek S."/>
            <person name="Watanabe H."/>
            <person name="Khalturin K."/>
            <person name="Hemmrich G."/>
            <person name="Franke A."/>
            <person name="Augustin R."/>
            <person name="Fraune S."/>
            <person name="Hayakawa E."/>
            <person name="Hayakawa S."/>
            <person name="Hirose M."/>
            <person name="Hwang J."/>
            <person name="Ikeo K."/>
            <person name="Nishimiya-Fujisawa C."/>
            <person name="Ogura A."/>
            <person name="Takahashi T."/>
            <person name="Steinmetz P.R."/>
            <person name="Zhang X."/>
            <person name="Aufschnaiter R."/>
            <person name="Eder M.K."/>
            <person name="Gorny A.K."/>
            <person name="Salvenmoser W."/>
            <person name="Heimberg A.M."/>
            <person name="Wheeler B.M."/>
            <person name="Peterson K.J."/>
            <person name="Boettger A."/>
            <person name="Tischler P."/>
            <person name="Wolf A."/>
            <person name="Gojobori T."/>
            <person name="Remington K.A."/>
            <person name="Strausberg R.L."/>
            <person name="Venter J."/>
            <person name="Technau U."/>
            <person name="Hobmayer B."/>
            <person name="Bosch T.C."/>
            <person name="Holstein T.W."/>
            <person name="Fujisawa T."/>
            <person name="Bode H.R."/>
            <person name="David C.N."/>
            <person name="Rokhsar D.S."/>
            <person name="Steele R.E."/>
        </authorList>
    </citation>
    <scope>NUCLEOTIDE SEQUENCE</scope>
</reference>
<dbReference type="EMBL" id="FN543104">
    <property type="protein sequence ID" value="CBA29228.1"/>
    <property type="molecule type" value="Genomic_DNA"/>
</dbReference>
<sequence>MAGGIAIERDAFGTPGVWRLTLTHTGKFNAMSRSMWAELKAVFTAVQQDTSVCCVLLQGDQGHFCAGGDIAEYPSFRFDEAQLRHFHEQEVWGGLQAMLDCDVPIVARIEGNCMGAGMEISSCCDLRLAADTARFGAPIARLGFPMAPREAALVGQVAGATVARAMLLAAEVFDAAAMLAHGFLTRVHTPDTLDDACRDVAVRIAALAPQAARLNKQTLRALNRLWRPWNMRKKLVN</sequence>
<dbReference type="InterPro" id="IPR029045">
    <property type="entry name" value="ClpP/crotonase-like_dom_sf"/>
</dbReference>
<dbReference type="PANTHER" id="PTHR11941:SF54">
    <property type="entry name" value="ENOYL-COA HYDRATASE, MITOCHONDRIAL"/>
    <property type="match status" value="1"/>
</dbReference>
<evidence type="ECO:0008006" key="4">
    <source>
        <dbReference type="Google" id="ProtNLM"/>
    </source>
</evidence>
<evidence type="ECO:0000256" key="1">
    <source>
        <dbReference type="ARBA" id="ARBA00005254"/>
    </source>
</evidence>
<organism evidence="3">
    <name type="scientific">Curvibacter symbiont subsp. Hydra magnipapillata</name>
    <dbReference type="NCBI Taxonomy" id="667019"/>
    <lineage>
        <taxon>Bacteria</taxon>
        <taxon>Pseudomonadati</taxon>
        <taxon>Pseudomonadota</taxon>
        <taxon>Betaproteobacteria</taxon>
        <taxon>Burkholderiales</taxon>
        <taxon>Comamonadaceae</taxon>
        <taxon>Curvibacter</taxon>
    </lineage>
</organism>
<proteinExistence type="inferred from homology"/>
<dbReference type="GO" id="GO:0006635">
    <property type="term" value="P:fatty acid beta-oxidation"/>
    <property type="evidence" value="ECO:0007669"/>
    <property type="project" value="TreeGrafter"/>
</dbReference>
<dbReference type="InterPro" id="IPR001753">
    <property type="entry name" value="Enoyl-CoA_hydra/iso"/>
</dbReference>
<gene>
    <name evidence="3" type="ORF">Csp_A11090</name>
</gene>
<dbReference type="AlphaFoldDB" id="C9YAF8"/>
<evidence type="ECO:0000256" key="2">
    <source>
        <dbReference type="RuleBase" id="RU003707"/>
    </source>
</evidence>
<comment type="similarity">
    <text evidence="1 2">Belongs to the enoyl-CoA hydratase/isomerase family.</text>
</comment>
<accession>C9YAF8</accession>